<reference evidence="4" key="1">
    <citation type="journal article" date="2019" name="Int. J. Syst. Evol. Microbiol.">
        <title>The Global Catalogue of Microorganisms (GCM) 10K type strain sequencing project: providing services to taxonomists for standard genome sequencing and annotation.</title>
        <authorList>
            <consortium name="The Broad Institute Genomics Platform"/>
            <consortium name="The Broad Institute Genome Sequencing Center for Infectious Disease"/>
            <person name="Wu L."/>
            <person name="Ma J."/>
        </authorList>
    </citation>
    <scope>NUCLEOTIDE SEQUENCE [LARGE SCALE GENOMIC DNA]</scope>
    <source>
        <strain evidence="4">JCM 18423</strain>
    </source>
</reference>
<feature type="signal peptide" evidence="1">
    <location>
        <begin position="1"/>
        <end position="16"/>
    </location>
</feature>
<name>A0ABP9M8R0_9BURK</name>
<comment type="caution">
    <text evidence="3">The sequence shown here is derived from an EMBL/GenBank/DDBJ whole genome shotgun (WGS) entry which is preliminary data.</text>
</comment>
<dbReference type="PROSITE" id="PS51257">
    <property type="entry name" value="PROKAR_LIPOPROTEIN"/>
    <property type="match status" value="1"/>
</dbReference>
<dbReference type="Gene3D" id="3.40.30.10">
    <property type="entry name" value="Glutaredoxin"/>
    <property type="match status" value="1"/>
</dbReference>
<dbReference type="PANTHER" id="PTHR42852">
    <property type="entry name" value="THIOL:DISULFIDE INTERCHANGE PROTEIN DSBE"/>
    <property type="match status" value="1"/>
</dbReference>
<evidence type="ECO:0000313" key="4">
    <source>
        <dbReference type="Proteomes" id="UP001500227"/>
    </source>
</evidence>
<keyword evidence="1" id="KW-0732">Signal</keyword>
<evidence type="ECO:0000313" key="3">
    <source>
        <dbReference type="EMBL" id="GAA5090268.1"/>
    </source>
</evidence>
<evidence type="ECO:0000256" key="1">
    <source>
        <dbReference type="SAM" id="SignalP"/>
    </source>
</evidence>
<dbReference type="InterPro" id="IPR013740">
    <property type="entry name" value="Redoxin"/>
</dbReference>
<dbReference type="RefSeq" id="WP_300648932.1">
    <property type="nucleotide sequence ID" value="NZ_BAABKD010000009.1"/>
</dbReference>
<feature type="chain" id="PRO_5046930183" evidence="1">
    <location>
        <begin position="17"/>
        <end position="165"/>
    </location>
</feature>
<sequence length="165" mass="18522">MMSLIRLLLVSFFALALSACGDLFSGATKAPEFQFQSLNGDTYHSDQLNGRVTLVKFWSTDCTTCVAQMPDNIEYYNQYHDQGFDLIAVAMKHDPLEYVRNFTESRQLPFTVVSDHDGAIAKAFGDVRMTPTAFLIDKKGRVVKRYLGNYDKAAFKQTLEKALAG</sequence>
<dbReference type="PROSITE" id="PS51352">
    <property type="entry name" value="THIOREDOXIN_2"/>
    <property type="match status" value="1"/>
</dbReference>
<protein>
    <submittedName>
        <fullName evidence="3">TlpA disulfide reductase family protein</fullName>
    </submittedName>
</protein>
<organism evidence="3 4">
    <name type="scientific">Paenalcaligenes hermetiae</name>
    <dbReference type="NCBI Taxonomy" id="1157987"/>
    <lineage>
        <taxon>Bacteria</taxon>
        <taxon>Pseudomonadati</taxon>
        <taxon>Pseudomonadota</taxon>
        <taxon>Betaproteobacteria</taxon>
        <taxon>Burkholderiales</taxon>
        <taxon>Alcaligenaceae</taxon>
        <taxon>Paenalcaligenes</taxon>
    </lineage>
</organism>
<dbReference type="PANTHER" id="PTHR42852:SF18">
    <property type="entry name" value="CHROMOSOME UNDETERMINED SCAFFOLD_47, WHOLE GENOME SHOTGUN SEQUENCE"/>
    <property type="match status" value="1"/>
</dbReference>
<accession>A0ABP9M8R0</accession>
<dbReference type="InterPro" id="IPR036249">
    <property type="entry name" value="Thioredoxin-like_sf"/>
</dbReference>
<feature type="domain" description="Thioredoxin" evidence="2">
    <location>
        <begin position="24"/>
        <end position="164"/>
    </location>
</feature>
<keyword evidence="4" id="KW-1185">Reference proteome</keyword>
<evidence type="ECO:0000259" key="2">
    <source>
        <dbReference type="PROSITE" id="PS51352"/>
    </source>
</evidence>
<dbReference type="SUPFAM" id="SSF52833">
    <property type="entry name" value="Thioredoxin-like"/>
    <property type="match status" value="1"/>
</dbReference>
<dbReference type="EMBL" id="BAABKD010000009">
    <property type="protein sequence ID" value="GAA5090268.1"/>
    <property type="molecule type" value="Genomic_DNA"/>
</dbReference>
<dbReference type="Pfam" id="PF08534">
    <property type="entry name" value="Redoxin"/>
    <property type="match status" value="1"/>
</dbReference>
<gene>
    <name evidence="3" type="ORF">GCM10023337_14340</name>
</gene>
<dbReference type="InterPro" id="IPR050553">
    <property type="entry name" value="Thioredoxin_ResA/DsbE_sf"/>
</dbReference>
<proteinExistence type="predicted"/>
<dbReference type="CDD" id="cd02966">
    <property type="entry name" value="TlpA_like_family"/>
    <property type="match status" value="1"/>
</dbReference>
<dbReference type="Proteomes" id="UP001500227">
    <property type="component" value="Unassembled WGS sequence"/>
</dbReference>
<dbReference type="InterPro" id="IPR013766">
    <property type="entry name" value="Thioredoxin_domain"/>
</dbReference>